<dbReference type="InParanoid" id="F4W934"/>
<feature type="region of interest" description="Disordered" evidence="1">
    <location>
        <begin position="70"/>
        <end position="91"/>
    </location>
</feature>
<dbReference type="EMBL" id="GL888002">
    <property type="protein sequence ID" value="EGI69216.1"/>
    <property type="molecule type" value="Genomic_DNA"/>
</dbReference>
<reference evidence="2" key="1">
    <citation type="submission" date="2011-02" db="EMBL/GenBank/DDBJ databases">
        <title>The genome of the leaf-cutting ant Acromyrmex echinatior suggests key adaptations to social evolution and fungus farming.</title>
        <authorList>
            <person name="Nygaard S."/>
            <person name="Zhang G."/>
        </authorList>
    </citation>
    <scope>NUCLEOTIDE SEQUENCE</scope>
</reference>
<dbReference type="Proteomes" id="UP000007755">
    <property type="component" value="Unassembled WGS sequence"/>
</dbReference>
<organism evidence="3">
    <name type="scientific">Acromyrmex echinatior</name>
    <name type="common">Panamanian leafcutter ant</name>
    <name type="synonym">Acromyrmex octospinosus echinatior</name>
    <dbReference type="NCBI Taxonomy" id="103372"/>
    <lineage>
        <taxon>Eukaryota</taxon>
        <taxon>Metazoa</taxon>
        <taxon>Ecdysozoa</taxon>
        <taxon>Arthropoda</taxon>
        <taxon>Hexapoda</taxon>
        <taxon>Insecta</taxon>
        <taxon>Pterygota</taxon>
        <taxon>Neoptera</taxon>
        <taxon>Endopterygota</taxon>
        <taxon>Hymenoptera</taxon>
        <taxon>Apocrita</taxon>
        <taxon>Aculeata</taxon>
        <taxon>Formicoidea</taxon>
        <taxon>Formicidae</taxon>
        <taxon>Myrmicinae</taxon>
        <taxon>Acromyrmex</taxon>
    </lineage>
</organism>
<proteinExistence type="predicted"/>
<name>F4W934_ACREC</name>
<gene>
    <name evidence="2" type="ORF">G5I_01981</name>
</gene>
<dbReference type="AlphaFoldDB" id="F4W934"/>
<protein>
    <submittedName>
        <fullName evidence="2">Uncharacterized protein</fullName>
    </submittedName>
</protein>
<keyword evidence="3" id="KW-1185">Reference proteome</keyword>
<sequence length="178" mass="21116">MEFGPHHVIMIVLRQKHSRTWRISEVDERRLTSLRPTASLCEEQRDESLRFHLGGLMTRSGYLDSRGRKACRRKEGKRKGRRNARVKERKRVDRGVGQERRWCTLKTQSTTIYYSTVIRPPSHMKVYVNDREKNDSLPSSRLYAISSLSFSDYSFWAQTIPRSNTELADIVRWWTVRE</sequence>
<evidence type="ECO:0000256" key="1">
    <source>
        <dbReference type="SAM" id="MobiDB-lite"/>
    </source>
</evidence>
<feature type="compositionally biased region" description="Basic residues" evidence="1">
    <location>
        <begin position="70"/>
        <end position="89"/>
    </location>
</feature>
<evidence type="ECO:0000313" key="2">
    <source>
        <dbReference type="EMBL" id="EGI69216.1"/>
    </source>
</evidence>
<evidence type="ECO:0000313" key="3">
    <source>
        <dbReference type="Proteomes" id="UP000007755"/>
    </source>
</evidence>
<accession>F4W934</accession>